<dbReference type="SUPFAM" id="SSF52949">
    <property type="entry name" value="Macro domain-like"/>
    <property type="match status" value="1"/>
</dbReference>
<feature type="region of interest" description="Disordered" evidence="1">
    <location>
        <begin position="504"/>
        <end position="529"/>
    </location>
</feature>
<dbReference type="Gene3D" id="3.40.525.10">
    <property type="entry name" value="CRAL-TRIO lipid binding domain"/>
    <property type="match status" value="1"/>
</dbReference>
<evidence type="ECO:0000313" key="4">
    <source>
        <dbReference type="EMBL" id="GMI33602.1"/>
    </source>
</evidence>
<dbReference type="SMART" id="SM00506">
    <property type="entry name" value="A1pp"/>
    <property type="match status" value="1"/>
</dbReference>
<dbReference type="Gene3D" id="3.40.220.10">
    <property type="entry name" value="Leucine Aminopeptidase, subunit E, domain 1"/>
    <property type="match status" value="1"/>
</dbReference>
<dbReference type="PANTHER" id="PTHR11106:SF72">
    <property type="entry name" value="GANGLIOSIDE-INDUCED DIFFERENTIATION-ASSOCIATED PROTEIN 2"/>
    <property type="match status" value="1"/>
</dbReference>
<dbReference type="CDD" id="cd00170">
    <property type="entry name" value="SEC14"/>
    <property type="match status" value="1"/>
</dbReference>
<sequence length="529" mass="59981">MCAAFTTFPLEGLTPYSSPSSEHNSGESNLDARFQIVPTLNEKIALYRGAAYALEADALLIAANESFTERSGVTGEVWKLLGKELQRECAKCDKVRTGEVAVTGSGRLPCKKIMHSVGPRYNEQYRTAAENALHFCYRNSLRLLKEEKLRTLAATCVYTKRKRYPRDAAAHIVVRTARRFLEKYGDDIDRIVFCFDDDEDKAIYERIVPLYFPRDDKELQNSLANLPDDIGNEDGETVIAERKIRINSFPIAPTLSKNLFEAKAAKNERGFETMDPLVDLTQQRFKVNGFSQMVPDQDEIRKQAVQRQLKNMSRGERSNLRYERMLRDSRAEDLSDVAKLGFIYKSGRDINGSTIIVIVARHLPAKKVDMNRVLLYIIRVMDSIVERSYSIVYVHSQMQSQNQPELSWMQEVTSIFNRKYKKNLKKFFVVHPTFWVKMVFWSLSPVISGKFWSKLKYVSALSELEKYLEIEKLDLPEQVIAHDRKRSGSGVSAGAAFASRSGVGGGVTTGSTAPPVPQASRISEVRKAL</sequence>
<dbReference type="Pfam" id="PF01661">
    <property type="entry name" value="Macro"/>
    <property type="match status" value="1"/>
</dbReference>
<dbReference type="PROSITE" id="PS50191">
    <property type="entry name" value="CRAL_TRIO"/>
    <property type="match status" value="1"/>
</dbReference>
<accession>A0A9W7G684</accession>
<gene>
    <name evidence="4" type="ORF">TrRE_jg11284</name>
</gene>
<evidence type="ECO:0000313" key="5">
    <source>
        <dbReference type="Proteomes" id="UP001165082"/>
    </source>
</evidence>
<dbReference type="OrthoDB" id="365077at2759"/>
<dbReference type="Proteomes" id="UP001165082">
    <property type="component" value="Unassembled WGS sequence"/>
</dbReference>
<name>A0A9W7G684_9STRA</name>
<feature type="domain" description="Macro" evidence="3">
    <location>
        <begin position="31"/>
        <end position="212"/>
    </location>
</feature>
<evidence type="ECO:0000259" key="3">
    <source>
        <dbReference type="PROSITE" id="PS51154"/>
    </source>
</evidence>
<evidence type="ECO:0000259" key="2">
    <source>
        <dbReference type="PROSITE" id="PS50191"/>
    </source>
</evidence>
<dbReference type="InterPro" id="IPR002589">
    <property type="entry name" value="Macro_dom"/>
</dbReference>
<dbReference type="Pfam" id="PF13716">
    <property type="entry name" value="CRAL_TRIO_2"/>
    <property type="match status" value="1"/>
</dbReference>
<evidence type="ECO:0008006" key="6">
    <source>
        <dbReference type="Google" id="ProtNLM"/>
    </source>
</evidence>
<dbReference type="EMBL" id="BRXZ01007748">
    <property type="protein sequence ID" value="GMI33602.1"/>
    <property type="molecule type" value="Genomic_DNA"/>
</dbReference>
<feature type="domain" description="CRAL-TRIO" evidence="2">
    <location>
        <begin position="330"/>
        <end position="487"/>
    </location>
</feature>
<protein>
    <recommendedName>
        <fullName evidence="6">Macro domain-containing protein</fullName>
    </recommendedName>
</protein>
<dbReference type="InterPro" id="IPR036865">
    <property type="entry name" value="CRAL-TRIO_dom_sf"/>
</dbReference>
<reference evidence="4" key="1">
    <citation type="submission" date="2022-07" db="EMBL/GenBank/DDBJ databases">
        <title>Genome analysis of Parmales, a sister group of diatoms, reveals the evolutionary specialization of diatoms from phago-mixotrophs to photoautotrophs.</title>
        <authorList>
            <person name="Ban H."/>
            <person name="Sato S."/>
            <person name="Yoshikawa S."/>
            <person name="Kazumasa Y."/>
            <person name="Nakamura Y."/>
            <person name="Ichinomiya M."/>
            <person name="Saitoh K."/>
            <person name="Sato N."/>
            <person name="Blanc-Mathieu R."/>
            <person name="Endo H."/>
            <person name="Kuwata A."/>
            <person name="Ogata H."/>
        </authorList>
    </citation>
    <scope>NUCLEOTIDE SEQUENCE</scope>
</reference>
<evidence type="ECO:0000256" key="1">
    <source>
        <dbReference type="SAM" id="MobiDB-lite"/>
    </source>
</evidence>
<dbReference type="SMART" id="SM00516">
    <property type="entry name" value="SEC14"/>
    <property type="match status" value="1"/>
</dbReference>
<comment type="caution">
    <text evidence="4">The sequence shown here is derived from an EMBL/GenBank/DDBJ whole genome shotgun (WGS) entry which is preliminary data.</text>
</comment>
<dbReference type="PROSITE" id="PS51154">
    <property type="entry name" value="MACRO"/>
    <property type="match status" value="1"/>
</dbReference>
<keyword evidence="5" id="KW-1185">Reference proteome</keyword>
<dbReference type="SUPFAM" id="SSF52087">
    <property type="entry name" value="CRAL/TRIO domain"/>
    <property type="match status" value="1"/>
</dbReference>
<dbReference type="InterPro" id="IPR001251">
    <property type="entry name" value="CRAL-TRIO_dom"/>
</dbReference>
<dbReference type="PANTHER" id="PTHR11106">
    <property type="entry name" value="GANGLIOSIDE INDUCED DIFFERENTIATION ASSOCIATED PROTEIN 2-RELATED"/>
    <property type="match status" value="1"/>
</dbReference>
<dbReference type="InterPro" id="IPR043472">
    <property type="entry name" value="Macro_dom-like"/>
</dbReference>
<dbReference type="AlphaFoldDB" id="A0A9W7G684"/>
<proteinExistence type="predicted"/>
<organism evidence="4 5">
    <name type="scientific">Triparma retinervis</name>
    <dbReference type="NCBI Taxonomy" id="2557542"/>
    <lineage>
        <taxon>Eukaryota</taxon>
        <taxon>Sar</taxon>
        <taxon>Stramenopiles</taxon>
        <taxon>Ochrophyta</taxon>
        <taxon>Bolidophyceae</taxon>
        <taxon>Parmales</taxon>
        <taxon>Triparmaceae</taxon>
        <taxon>Triparma</taxon>
    </lineage>
</organism>